<evidence type="ECO:0000313" key="1">
    <source>
        <dbReference type="EMBL" id="KFL98106.1"/>
    </source>
</evidence>
<proteinExistence type="predicted"/>
<protein>
    <submittedName>
        <fullName evidence="1">Prophage protein</fullName>
    </submittedName>
</protein>
<evidence type="ECO:0000313" key="2">
    <source>
        <dbReference type="Proteomes" id="UP000030761"/>
    </source>
</evidence>
<name>A0AB34P2B2_LACGS</name>
<dbReference type="AlphaFoldDB" id="A0AB34P2B2"/>
<reference evidence="1 2" key="1">
    <citation type="submission" date="2010-03" db="EMBL/GenBank/DDBJ databases">
        <title>The Genome Sequence of Lactobacillus gasseri strain SV-16A-US.</title>
        <authorList>
            <consortium name="The Broad Institute Genome Sequencing Platform"/>
            <person name="Ward D."/>
            <person name="Earl A."/>
            <person name="Feldgarden M."/>
            <person name="Gevers D."/>
            <person name="Young S.K."/>
            <person name="Zeng Q."/>
            <person name="Koehrsen M."/>
            <person name="Alvarado L."/>
            <person name="Berlin A."/>
            <person name="Bochicchio J."/>
            <person name="Borenstein D."/>
            <person name="Chapman S.B."/>
            <person name="Chen Z."/>
            <person name="Engels R."/>
            <person name="Freedman E."/>
            <person name="Gellesch M."/>
            <person name="Goldberg J."/>
            <person name="Griggs A."/>
            <person name="Gujja S."/>
            <person name="Heilman E."/>
            <person name="Heiman D."/>
            <person name="Hepburn T."/>
            <person name="Howarth C."/>
            <person name="Jen D."/>
            <person name="Larson L."/>
            <person name="Mehta T."/>
            <person name="Park D."/>
            <person name="Pearson M."/>
            <person name="Roberts A."/>
            <person name="Saif S."/>
            <person name="Shea T."/>
            <person name="Shenoy N."/>
            <person name="Sisk P."/>
            <person name="Stolte C."/>
            <person name="Sykes S."/>
            <person name="Thomson T."/>
            <person name="Walk T."/>
            <person name="White J."/>
            <person name="Yandava C."/>
            <person name="Liu Y."/>
            <person name="Xu Q."/>
            <person name="Haas B."/>
            <person name="Nusbaum C."/>
            <person name="Birren B."/>
        </authorList>
    </citation>
    <scope>NUCLEOTIDE SEQUENCE [LARGE SCALE GENOMIC DNA]</scope>
    <source>
        <strain evidence="1 2">SV-16A-US</strain>
    </source>
</reference>
<dbReference type="Proteomes" id="UP000030761">
    <property type="component" value="Unassembled WGS sequence"/>
</dbReference>
<gene>
    <name evidence="1" type="ORF">HMPREF5175_00948</name>
</gene>
<dbReference type="RefSeq" id="WP_035424920.1">
    <property type="nucleotide sequence ID" value="NZ_KN050674.1"/>
</dbReference>
<dbReference type="EMBL" id="KN050674">
    <property type="protein sequence ID" value="KFL98106.1"/>
    <property type="molecule type" value="Genomic_DNA"/>
</dbReference>
<organism evidence="1 2">
    <name type="scientific">Lactobacillus gasseri SV-16A-US</name>
    <dbReference type="NCBI Taxonomy" id="575604"/>
    <lineage>
        <taxon>Bacteria</taxon>
        <taxon>Bacillati</taxon>
        <taxon>Bacillota</taxon>
        <taxon>Bacilli</taxon>
        <taxon>Lactobacillales</taxon>
        <taxon>Lactobacillaceae</taxon>
        <taxon>Lactobacillus</taxon>
    </lineage>
</organism>
<accession>A0AB34P2B2</accession>
<sequence>MKNRLKELDWSSKIMKQNNKKDNPCKFCNVNDDSYGKDFSEDEYVEFKLYRVKDDYYIYNYSAYSDPTSDWFETYSGKINYCPICGRKLAENEN</sequence>